<evidence type="ECO:0000256" key="1">
    <source>
        <dbReference type="SAM" id="Phobius"/>
    </source>
</evidence>
<evidence type="ECO:0000313" key="2">
    <source>
        <dbReference type="EMBL" id="GEO97832.1"/>
    </source>
</evidence>
<keyword evidence="3" id="KW-1185">Reference proteome</keyword>
<reference evidence="2 3" key="1">
    <citation type="submission" date="2019-07" db="EMBL/GenBank/DDBJ databases">
        <title>Whole genome shotgun sequence of Methylobacterium haplocladii NBRC 107714.</title>
        <authorList>
            <person name="Hosoyama A."/>
            <person name="Uohara A."/>
            <person name="Ohji S."/>
            <person name="Ichikawa N."/>
        </authorList>
    </citation>
    <scope>NUCLEOTIDE SEQUENCE [LARGE SCALE GENOMIC DNA]</scope>
    <source>
        <strain evidence="2 3">NBRC 107714</strain>
    </source>
</reference>
<proteinExistence type="predicted"/>
<evidence type="ECO:0000313" key="3">
    <source>
        <dbReference type="Proteomes" id="UP000321258"/>
    </source>
</evidence>
<dbReference type="OrthoDB" id="799595at2"/>
<comment type="caution">
    <text evidence="2">The sequence shown here is derived from an EMBL/GenBank/DDBJ whole genome shotgun (WGS) entry which is preliminary data.</text>
</comment>
<keyword evidence="1" id="KW-1133">Transmembrane helix</keyword>
<feature type="transmembrane region" description="Helical" evidence="1">
    <location>
        <begin position="182"/>
        <end position="202"/>
    </location>
</feature>
<dbReference type="Proteomes" id="UP000321258">
    <property type="component" value="Unassembled WGS sequence"/>
</dbReference>
<name>A0A512IJH8_9HYPH</name>
<feature type="transmembrane region" description="Helical" evidence="1">
    <location>
        <begin position="43"/>
        <end position="65"/>
    </location>
</feature>
<keyword evidence="1" id="KW-0812">Transmembrane</keyword>
<keyword evidence="1" id="KW-0472">Membrane</keyword>
<sequence length="337" mass="37870">MSAPVEIAQVISRSRTIPILGTGLVIIAITISSAGILDKITQQLLFTFGGLIILLGTSLEMLNYLQSAKKVSFPPPEIELGFISSEVDPLKDQIQSLQKEIVALQKQSQGAIFSKEDKDQALLIARDRLTNDVIGQLSKYWEGKYKETSFSAEVSSFVDRIAEDTRRRLQQEVFTLGRRANLNLVIGAMVSLFGIGLLWYFIAATTVDIVGGVATTDIAIRFAIRFSLVVVIQIFAYFFLRLYRYSIFETKYFQNEITNVDFKLIGLKSAILTDDKKLIGSICNEITKTERNFILKKGQTTVSLRRDEMEIQYENNLLAKVERIFAIKKAKDTPEGD</sequence>
<dbReference type="AlphaFoldDB" id="A0A512IJH8"/>
<gene>
    <name evidence="2" type="ORF">MHA02_02200</name>
</gene>
<protein>
    <submittedName>
        <fullName evidence="2">Uncharacterized protein</fullName>
    </submittedName>
</protein>
<dbReference type="RefSeq" id="WP_147076120.1">
    <property type="nucleotide sequence ID" value="NZ_BJZT01000002.1"/>
</dbReference>
<feature type="transmembrane region" description="Helical" evidence="1">
    <location>
        <begin position="222"/>
        <end position="243"/>
    </location>
</feature>
<accession>A0A512IJH8</accession>
<organism evidence="2 3">
    <name type="scientific">Methylobacterium haplocladii</name>
    <dbReference type="NCBI Taxonomy" id="1176176"/>
    <lineage>
        <taxon>Bacteria</taxon>
        <taxon>Pseudomonadati</taxon>
        <taxon>Pseudomonadota</taxon>
        <taxon>Alphaproteobacteria</taxon>
        <taxon>Hyphomicrobiales</taxon>
        <taxon>Methylobacteriaceae</taxon>
        <taxon>Methylobacterium</taxon>
    </lineage>
</organism>
<dbReference type="EMBL" id="BJZT01000002">
    <property type="protein sequence ID" value="GEO97832.1"/>
    <property type="molecule type" value="Genomic_DNA"/>
</dbReference>
<feature type="transmembrane region" description="Helical" evidence="1">
    <location>
        <begin position="17"/>
        <end position="37"/>
    </location>
</feature>